<keyword evidence="4" id="KW-1185">Reference proteome</keyword>
<name>A0ABR1BZ95_NECAM</name>
<dbReference type="PANTHER" id="PTHR47027">
    <property type="entry name" value="REVERSE TRANSCRIPTASE DOMAIN-CONTAINING PROTEIN"/>
    <property type="match status" value="1"/>
</dbReference>
<evidence type="ECO:0000256" key="1">
    <source>
        <dbReference type="SAM" id="MobiDB-lite"/>
    </source>
</evidence>
<dbReference type="Proteomes" id="UP001303046">
    <property type="component" value="Unassembled WGS sequence"/>
</dbReference>
<feature type="region of interest" description="Disordered" evidence="1">
    <location>
        <begin position="99"/>
        <end position="122"/>
    </location>
</feature>
<evidence type="ECO:0000313" key="4">
    <source>
        <dbReference type="Proteomes" id="UP001303046"/>
    </source>
</evidence>
<gene>
    <name evidence="3" type="primary">Necator_chrI.g3299</name>
    <name evidence="3" type="ORF">RB195_007170</name>
</gene>
<accession>A0ABR1BZ95</accession>
<dbReference type="SUPFAM" id="SSF56672">
    <property type="entry name" value="DNA/RNA polymerases"/>
    <property type="match status" value="1"/>
</dbReference>
<dbReference type="EMBL" id="JAVFWL010000001">
    <property type="protein sequence ID" value="KAK6730545.1"/>
    <property type="molecule type" value="Genomic_DNA"/>
</dbReference>
<sequence>MRGLEWDNMGVKVEGRDYHHLRFADDIVLITSSINQAERMLAEFDETSKKIGLLLNLDKTMLKRNGWVFGAPLPLNGANISECSSYAYLGREINEGSDLRARQKETSGLGDIQEHQGCNQED</sequence>
<reference evidence="3 4" key="1">
    <citation type="submission" date="2023-08" db="EMBL/GenBank/DDBJ databases">
        <title>A Necator americanus chromosomal reference genome.</title>
        <authorList>
            <person name="Ilik V."/>
            <person name="Petrzelkova K.J."/>
            <person name="Pardy F."/>
            <person name="Fuh T."/>
            <person name="Niatou-Singa F.S."/>
            <person name="Gouil Q."/>
            <person name="Baker L."/>
            <person name="Ritchie M.E."/>
            <person name="Jex A.R."/>
            <person name="Gazzola D."/>
            <person name="Li H."/>
            <person name="Toshio Fujiwara R."/>
            <person name="Zhan B."/>
            <person name="Aroian R.V."/>
            <person name="Pafco B."/>
            <person name="Schwarz E.M."/>
        </authorList>
    </citation>
    <scope>NUCLEOTIDE SEQUENCE [LARGE SCALE GENOMIC DNA]</scope>
    <source>
        <strain evidence="3 4">Aroian</strain>
        <tissue evidence="3">Whole animal</tissue>
    </source>
</reference>
<evidence type="ECO:0000313" key="3">
    <source>
        <dbReference type="EMBL" id="KAK6730545.1"/>
    </source>
</evidence>
<dbReference type="InterPro" id="IPR000477">
    <property type="entry name" value="RT_dom"/>
</dbReference>
<dbReference type="InterPro" id="IPR043502">
    <property type="entry name" value="DNA/RNA_pol_sf"/>
</dbReference>
<proteinExistence type="predicted"/>
<dbReference type="Pfam" id="PF00078">
    <property type="entry name" value="RVT_1"/>
    <property type="match status" value="1"/>
</dbReference>
<protein>
    <recommendedName>
        <fullName evidence="2">Reverse transcriptase domain-containing protein</fullName>
    </recommendedName>
</protein>
<organism evidence="3 4">
    <name type="scientific">Necator americanus</name>
    <name type="common">Human hookworm</name>
    <dbReference type="NCBI Taxonomy" id="51031"/>
    <lineage>
        <taxon>Eukaryota</taxon>
        <taxon>Metazoa</taxon>
        <taxon>Ecdysozoa</taxon>
        <taxon>Nematoda</taxon>
        <taxon>Chromadorea</taxon>
        <taxon>Rhabditida</taxon>
        <taxon>Rhabditina</taxon>
        <taxon>Rhabditomorpha</taxon>
        <taxon>Strongyloidea</taxon>
        <taxon>Ancylostomatidae</taxon>
        <taxon>Bunostominae</taxon>
        <taxon>Necator</taxon>
    </lineage>
</organism>
<dbReference type="PANTHER" id="PTHR47027:SF20">
    <property type="entry name" value="REVERSE TRANSCRIPTASE-LIKE PROTEIN WITH RNA-DIRECTED DNA POLYMERASE DOMAIN"/>
    <property type="match status" value="1"/>
</dbReference>
<dbReference type="PROSITE" id="PS50878">
    <property type="entry name" value="RT_POL"/>
    <property type="match status" value="1"/>
</dbReference>
<evidence type="ECO:0000259" key="2">
    <source>
        <dbReference type="PROSITE" id="PS50878"/>
    </source>
</evidence>
<comment type="caution">
    <text evidence="3">The sequence shown here is derived from an EMBL/GenBank/DDBJ whole genome shotgun (WGS) entry which is preliminary data.</text>
</comment>
<feature type="domain" description="Reverse transcriptase" evidence="2">
    <location>
        <begin position="1"/>
        <end position="80"/>
    </location>
</feature>